<feature type="compositionally biased region" description="Basic and acidic residues" evidence="1">
    <location>
        <begin position="150"/>
        <end position="167"/>
    </location>
</feature>
<accession>A0A7J5XEA5</accession>
<dbReference type="SUPFAM" id="SSF53474">
    <property type="entry name" value="alpha/beta-Hydrolases"/>
    <property type="match status" value="1"/>
</dbReference>
<dbReference type="Proteomes" id="UP000518266">
    <property type="component" value="Unassembled WGS sequence"/>
</dbReference>
<keyword evidence="3" id="KW-1185">Reference proteome</keyword>
<evidence type="ECO:0000256" key="1">
    <source>
        <dbReference type="SAM" id="MobiDB-lite"/>
    </source>
</evidence>
<name>A0A7J5XEA5_DISMA</name>
<protein>
    <recommendedName>
        <fullName evidence="4">Abhydrolase domain containing 8</fullName>
    </recommendedName>
</protein>
<dbReference type="EMBL" id="JAAKFY010000025">
    <property type="protein sequence ID" value="KAF3835314.1"/>
    <property type="molecule type" value="Genomic_DNA"/>
</dbReference>
<evidence type="ECO:0000313" key="2">
    <source>
        <dbReference type="EMBL" id="KAF3835314.1"/>
    </source>
</evidence>
<reference evidence="2 3" key="1">
    <citation type="submission" date="2020-03" db="EMBL/GenBank/DDBJ databases">
        <title>Dissostichus mawsoni Genome sequencing and assembly.</title>
        <authorList>
            <person name="Park H."/>
        </authorList>
    </citation>
    <scope>NUCLEOTIDE SEQUENCE [LARGE SCALE GENOMIC DNA]</scope>
    <source>
        <strain evidence="2">DM0001</strain>
        <tissue evidence="2">Muscle</tissue>
    </source>
</reference>
<evidence type="ECO:0008006" key="4">
    <source>
        <dbReference type="Google" id="ProtNLM"/>
    </source>
</evidence>
<gene>
    <name evidence="2" type="ORF">F7725_027872</name>
</gene>
<dbReference type="Gene3D" id="3.40.50.1820">
    <property type="entry name" value="alpha/beta hydrolase"/>
    <property type="match status" value="1"/>
</dbReference>
<feature type="region of interest" description="Disordered" evidence="1">
    <location>
        <begin position="146"/>
        <end position="201"/>
    </location>
</feature>
<proteinExistence type="predicted"/>
<dbReference type="InterPro" id="IPR029058">
    <property type="entry name" value="AB_hydrolase_fold"/>
</dbReference>
<dbReference type="AlphaFoldDB" id="A0A7J5XEA5"/>
<dbReference type="OrthoDB" id="8897494at2759"/>
<feature type="compositionally biased region" description="Polar residues" evidence="1">
    <location>
        <begin position="182"/>
        <end position="191"/>
    </location>
</feature>
<comment type="caution">
    <text evidence="2">The sequence shown here is derived from an EMBL/GenBank/DDBJ whole genome shotgun (WGS) entry which is preliminary data.</text>
</comment>
<evidence type="ECO:0000313" key="3">
    <source>
        <dbReference type="Proteomes" id="UP000518266"/>
    </source>
</evidence>
<organism evidence="2 3">
    <name type="scientific">Dissostichus mawsoni</name>
    <name type="common">Antarctic cod</name>
    <dbReference type="NCBI Taxonomy" id="36200"/>
    <lineage>
        <taxon>Eukaryota</taxon>
        <taxon>Metazoa</taxon>
        <taxon>Chordata</taxon>
        <taxon>Craniata</taxon>
        <taxon>Vertebrata</taxon>
        <taxon>Euteleostomi</taxon>
        <taxon>Actinopterygii</taxon>
        <taxon>Neopterygii</taxon>
        <taxon>Teleostei</taxon>
        <taxon>Neoteleostei</taxon>
        <taxon>Acanthomorphata</taxon>
        <taxon>Eupercaria</taxon>
        <taxon>Perciformes</taxon>
        <taxon>Notothenioidei</taxon>
        <taxon>Nototheniidae</taxon>
        <taxon>Dissostichus</taxon>
    </lineage>
</organism>
<sequence length="201" mass="22293">MEVSHSAGAQPCSIFNLPTCVLHCLSPLLAWSFLKAGFARQGAREKQLLKDNNAFNVSSFVLRAMMSGQYWPEGDELYHAEITVPVLLVHGMHDKFVPIEEDQRMAEILLMAFLKVLEDGSHMIMMECPQAVNTLLHEFILWEPATPAPPKKDSKARPETAKARTENTKSSSEPSNARPATARQTSSNSGTVEKPDSKTKK</sequence>